<comment type="caution">
    <text evidence="3">The sequence shown here is derived from an EMBL/GenBank/DDBJ whole genome shotgun (WGS) entry which is preliminary data.</text>
</comment>
<dbReference type="PANTHER" id="PTHR46268:SF6">
    <property type="entry name" value="UNIVERSAL STRESS PROTEIN UP12"/>
    <property type="match status" value="1"/>
</dbReference>
<protein>
    <submittedName>
        <fullName evidence="3">Universal stress protein family protein</fullName>
    </submittedName>
</protein>
<evidence type="ECO:0000313" key="3">
    <source>
        <dbReference type="EMBL" id="TWE13267.1"/>
    </source>
</evidence>
<reference evidence="3 4" key="1">
    <citation type="submission" date="2019-06" db="EMBL/GenBank/DDBJ databases">
        <title>Sequencing the genomes of 1000 actinobacteria strains.</title>
        <authorList>
            <person name="Klenk H.-P."/>
        </authorList>
    </citation>
    <scope>NUCLEOTIDE SEQUENCE [LARGE SCALE GENOMIC DNA]</scope>
    <source>
        <strain evidence="3 4">DSM 19560</strain>
    </source>
</reference>
<name>A0A561ECF7_9MICO</name>
<dbReference type="RefSeq" id="WP_145227720.1">
    <property type="nucleotide sequence ID" value="NZ_VIVQ01000001.1"/>
</dbReference>
<accession>A0A561ECF7</accession>
<dbReference type="InterPro" id="IPR006016">
    <property type="entry name" value="UspA"/>
</dbReference>
<dbReference type="PRINTS" id="PR01438">
    <property type="entry name" value="UNVRSLSTRESS"/>
</dbReference>
<dbReference type="AlphaFoldDB" id="A0A561ECF7"/>
<evidence type="ECO:0000259" key="2">
    <source>
        <dbReference type="Pfam" id="PF00582"/>
    </source>
</evidence>
<feature type="domain" description="UspA" evidence="2">
    <location>
        <begin position="3"/>
        <end position="128"/>
    </location>
</feature>
<dbReference type="EMBL" id="VIVQ01000001">
    <property type="protein sequence ID" value="TWE13267.1"/>
    <property type="molecule type" value="Genomic_DNA"/>
</dbReference>
<dbReference type="OrthoDB" id="5419113at2"/>
<sequence length="132" mass="13654">MAVVVGYVPTREGQAALLRAATEASVRGTPLIVLDSTRPADDAAADGASAGEARTQLEALGGLDVSYEVRSVPPGVESSDELLRIAEEETADLLVIGLRRRTAVGKLILGAHAQRILLDAACPVLAVKPDAD</sequence>
<dbReference type="CDD" id="cd00293">
    <property type="entry name" value="USP-like"/>
    <property type="match status" value="1"/>
</dbReference>
<comment type="similarity">
    <text evidence="1">Belongs to the universal stress protein A family.</text>
</comment>
<evidence type="ECO:0000313" key="4">
    <source>
        <dbReference type="Proteomes" id="UP000318297"/>
    </source>
</evidence>
<gene>
    <name evidence="3" type="ORF">BKA23_2096</name>
</gene>
<dbReference type="InterPro" id="IPR014729">
    <property type="entry name" value="Rossmann-like_a/b/a_fold"/>
</dbReference>
<dbReference type="Pfam" id="PF00582">
    <property type="entry name" value="Usp"/>
    <property type="match status" value="1"/>
</dbReference>
<dbReference type="PANTHER" id="PTHR46268">
    <property type="entry name" value="STRESS RESPONSE PROTEIN NHAX"/>
    <property type="match status" value="1"/>
</dbReference>
<dbReference type="SUPFAM" id="SSF52402">
    <property type="entry name" value="Adenine nucleotide alpha hydrolases-like"/>
    <property type="match status" value="1"/>
</dbReference>
<evidence type="ECO:0000256" key="1">
    <source>
        <dbReference type="ARBA" id="ARBA00008791"/>
    </source>
</evidence>
<dbReference type="Gene3D" id="3.40.50.620">
    <property type="entry name" value="HUPs"/>
    <property type="match status" value="1"/>
</dbReference>
<organism evidence="3 4">
    <name type="scientific">Rudaeicoccus suwonensis</name>
    <dbReference type="NCBI Taxonomy" id="657409"/>
    <lineage>
        <taxon>Bacteria</taxon>
        <taxon>Bacillati</taxon>
        <taxon>Actinomycetota</taxon>
        <taxon>Actinomycetes</taxon>
        <taxon>Micrococcales</taxon>
        <taxon>Dermacoccaceae</taxon>
        <taxon>Rudaeicoccus</taxon>
    </lineage>
</organism>
<dbReference type="Proteomes" id="UP000318297">
    <property type="component" value="Unassembled WGS sequence"/>
</dbReference>
<keyword evidence="4" id="KW-1185">Reference proteome</keyword>
<dbReference type="InterPro" id="IPR006015">
    <property type="entry name" value="Universal_stress_UspA"/>
</dbReference>
<proteinExistence type="inferred from homology"/>